<reference evidence="3 4" key="1">
    <citation type="submission" date="2017-08" db="EMBL/GenBank/DDBJ databases">
        <title>Comparative genomics of non-oral Prevotella species.</title>
        <authorList>
            <person name="Accetto T."/>
            <person name="Nograsek B."/>
            <person name="Avgustin G."/>
        </authorList>
    </citation>
    <scope>NUCLEOTIDE SEQUENCE [LARGE SCALE GENOMIC DNA]</scope>
    <source>
        <strain evidence="3 4">TC1-1</strain>
    </source>
</reference>
<dbReference type="InterPro" id="IPR025367">
    <property type="entry name" value="DUF4271"/>
</dbReference>
<keyword evidence="1" id="KW-0472">Membrane</keyword>
<feature type="transmembrane region" description="Helical" evidence="1">
    <location>
        <begin position="125"/>
        <end position="142"/>
    </location>
</feature>
<feature type="transmembrane region" description="Helical" evidence="1">
    <location>
        <begin position="178"/>
        <end position="199"/>
    </location>
</feature>
<evidence type="ECO:0000313" key="2">
    <source>
        <dbReference type="EMBL" id="GJG27773.1"/>
    </source>
</evidence>
<dbReference type="Proteomes" id="UP000216189">
    <property type="component" value="Unassembled WGS sequence"/>
</dbReference>
<gene>
    <name evidence="3" type="ORF">CIK91_05370</name>
    <name evidence="2" type="ORF">PRRU23_14730</name>
</gene>
<keyword evidence="4" id="KW-1185">Reference proteome</keyword>
<dbReference type="RefSeq" id="WP_006281186.1">
    <property type="nucleotide sequence ID" value="NZ_BPTR01000001.1"/>
</dbReference>
<sequence length="340" mass="38597">MTTQLADSSVVSEETVQSVSTYKTHSGQLTPKEILSWLPANATPAQQDSAIQAHIKPGKIHYSSRPDTLHLPGHKPGKSLMTVSLPTYYKESFFSKSPLFHPELPGGRLGVAGDPVPYTLASDNLITGVLLGCFVLATLAFSKSQRFIYRQVKDFFFAPRIGTTTITETSTEVRYQMFFVLQTCLLLTINFFFFTRTFVSDTFTIDQFKIMGVNLGVVVAYYVFKFVAYWFTGWVFFDSKKTEQWLKSFIFLVSTEGVLLFPVVLLLVYFDLPIQSTFIYTAFVIILVKILSFYKSYSIFFKRIGAILQFILYFCALEIMPLAALWGALIMISNYLKINF</sequence>
<dbReference type="Proteomes" id="UP000887043">
    <property type="component" value="Unassembled WGS sequence"/>
</dbReference>
<feature type="transmembrane region" description="Helical" evidence="1">
    <location>
        <begin position="249"/>
        <end position="270"/>
    </location>
</feature>
<organism evidence="2 5">
    <name type="scientific">Segatella bryantii</name>
    <name type="common">Prevotella bryantii</name>
    <dbReference type="NCBI Taxonomy" id="77095"/>
    <lineage>
        <taxon>Bacteria</taxon>
        <taxon>Pseudomonadati</taxon>
        <taxon>Bacteroidota</taxon>
        <taxon>Bacteroidia</taxon>
        <taxon>Bacteroidales</taxon>
        <taxon>Prevotellaceae</taxon>
        <taxon>Segatella</taxon>
    </lineage>
</organism>
<feature type="transmembrane region" description="Helical" evidence="1">
    <location>
        <begin position="219"/>
        <end position="237"/>
    </location>
</feature>
<name>A0AA37ME65_SEGBR</name>
<feature type="transmembrane region" description="Helical" evidence="1">
    <location>
        <begin position="306"/>
        <end position="332"/>
    </location>
</feature>
<proteinExistence type="predicted"/>
<evidence type="ECO:0000313" key="4">
    <source>
        <dbReference type="Proteomes" id="UP000216189"/>
    </source>
</evidence>
<keyword evidence="1" id="KW-0812">Transmembrane</keyword>
<protein>
    <submittedName>
        <fullName evidence="3">DUF4271 domain-containing protein</fullName>
    </submittedName>
</protein>
<dbReference type="AlphaFoldDB" id="A0AA37ME65"/>
<feature type="transmembrane region" description="Helical" evidence="1">
    <location>
        <begin position="276"/>
        <end position="294"/>
    </location>
</feature>
<dbReference type="EMBL" id="NPJF01000026">
    <property type="protein sequence ID" value="OYP55772.1"/>
    <property type="molecule type" value="Genomic_DNA"/>
</dbReference>
<accession>A0AA37ME65</accession>
<dbReference type="Pfam" id="PF14093">
    <property type="entry name" value="DUF4271"/>
    <property type="match status" value="1"/>
</dbReference>
<evidence type="ECO:0000313" key="5">
    <source>
        <dbReference type="Proteomes" id="UP000887043"/>
    </source>
</evidence>
<evidence type="ECO:0000256" key="1">
    <source>
        <dbReference type="SAM" id="Phobius"/>
    </source>
</evidence>
<reference evidence="2" key="2">
    <citation type="submission" date="2021-08" db="EMBL/GenBank/DDBJ databases">
        <title>Prevotella lacticifex sp. nov., isolated from rumen of cow.</title>
        <authorList>
            <person name="Shinkai T."/>
            <person name="Ikeyama N."/>
            <person name="Kumagai M."/>
            <person name="Ohmori H."/>
            <person name="Sakamoto M."/>
            <person name="Ohkuma M."/>
            <person name="Mitsumori M."/>
        </authorList>
    </citation>
    <scope>NUCLEOTIDE SEQUENCE</scope>
    <source>
        <strain evidence="2">DSM 11371</strain>
    </source>
</reference>
<comment type="caution">
    <text evidence="2">The sequence shown here is derived from an EMBL/GenBank/DDBJ whole genome shotgun (WGS) entry which is preliminary data.</text>
</comment>
<dbReference type="GeneID" id="72479156"/>
<dbReference type="EMBL" id="BPTR01000001">
    <property type="protein sequence ID" value="GJG27773.1"/>
    <property type="molecule type" value="Genomic_DNA"/>
</dbReference>
<evidence type="ECO:0000313" key="3">
    <source>
        <dbReference type="EMBL" id="OYP55772.1"/>
    </source>
</evidence>
<keyword evidence="1" id="KW-1133">Transmembrane helix</keyword>